<keyword evidence="17" id="KW-1185">Reference proteome</keyword>
<feature type="binding site" evidence="14">
    <location>
        <position position="275"/>
    </location>
    <ligand>
        <name>S-adenosyl-L-methionine</name>
        <dbReference type="ChEBI" id="CHEBI:59789"/>
    </ligand>
</feature>
<feature type="active site" description="Nucleophile" evidence="14">
    <location>
        <position position="372"/>
    </location>
</feature>
<dbReference type="FunFam" id="3.40.50.150:FF:000257">
    <property type="entry name" value="16S rRNA methyltransferase"/>
    <property type="match status" value="1"/>
</dbReference>
<evidence type="ECO:0000256" key="14">
    <source>
        <dbReference type="PROSITE-ProRule" id="PRU01023"/>
    </source>
</evidence>
<comment type="function">
    <text evidence="1">Specifically methylates the cytosine at position 967 (m5C967) of 16S rRNA.</text>
</comment>
<dbReference type="Pfam" id="PF01189">
    <property type="entry name" value="Methyltr_RsmB-F"/>
    <property type="match status" value="1"/>
</dbReference>
<evidence type="ECO:0000256" key="12">
    <source>
        <dbReference type="ARBA" id="ARBA00031088"/>
    </source>
</evidence>
<keyword evidence="5" id="KW-0963">Cytoplasm</keyword>
<comment type="subcellular location">
    <subcellularLocation>
        <location evidence="2">Cytoplasm</location>
    </subcellularLocation>
</comment>
<dbReference type="Gene3D" id="3.30.70.1170">
    <property type="entry name" value="Sun protein, domain 3"/>
    <property type="match status" value="1"/>
</dbReference>
<comment type="catalytic activity">
    <reaction evidence="13">
        <text>cytidine(967) in 16S rRNA + S-adenosyl-L-methionine = 5-methylcytidine(967) in 16S rRNA + S-adenosyl-L-homocysteine + H(+)</text>
        <dbReference type="Rhea" id="RHEA:42748"/>
        <dbReference type="Rhea" id="RHEA-COMP:10219"/>
        <dbReference type="Rhea" id="RHEA-COMP:10220"/>
        <dbReference type="ChEBI" id="CHEBI:15378"/>
        <dbReference type="ChEBI" id="CHEBI:57856"/>
        <dbReference type="ChEBI" id="CHEBI:59789"/>
        <dbReference type="ChEBI" id="CHEBI:74483"/>
        <dbReference type="ChEBI" id="CHEBI:82748"/>
        <dbReference type="EC" id="2.1.1.176"/>
    </reaction>
</comment>
<keyword evidence="7 14" id="KW-0489">Methyltransferase</keyword>
<dbReference type="GO" id="GO:0006355">
    <property type="term" value="P:regulation of DNA-templated transcription"/>
    <property type="evidence" value="ECO:0007669"/>
    <property type="project" value="InterPro"/>
</dbReference>
<evidence type="ECO:0000313" key="16">
    <source>
        <dbReference type="EMBL" id="GAX90423.1"/>
    </source>
</evidence>
<dbReference type="InterPro" id="IPR018314">
    <property type="entry name" value="RsmB/NOL1/NOP2-like_CS"/>
</dbReference>
<dbReference type="GO" id="GO:0005737">
    <property type="term" value="C:cytoplasm"/>
    <property type="evidence" value="ECO:0007669"/>
    <property type="project" value="UniProtKB-SubCell"/>
</dbReference>
<dbReference type="FunFam" id="3.30.70.1170:FF:000003">
    <property type="entry name" value="16S rRNA (Cytosine(967)-C(5))-methyltransferase RsmB"/>
    <property type="match status" value="1"/>
</dbReference>
<keyword evidence="8 14" id="KW-0808">Transferase</keyword>
<evidence type="ECO:0000256" key="8">
    <source>
        <dbReference type="ARBA" id="ARBA00022679"/>
    </source>
</evidence>
<evidence type="ECO:0000259" key="15">
    <source>
        <dbReference type="PROSITE" id="PS51686"/>
    </source>
</evidence>
<dbReference type="CDD" id="cd02440">
    <property type="entry name" value="AdoMet_MTases"/>
    <property type="match status" value="1"/>
</dbReference>
<evidence type="ECO:0000256" key="9">
    <source>
        <dbReference type="ARBA" id="ARBA00022691"/>
    </source>
</evidence>
<sequence>MQVLLAVDEQQAYSNLALQNALSRYNLPVNDKGLLTEIVYGTVQRLNTLDFRIRPLLKQPVAKLEPWVRNLLRLTVYQLDYLERIPPFAAIHEAVEIAKRRNPRLSGFVNAVLRNLLRGGKPDFPSAGFDPIRHLALVHSHPEWLVKEWFDQYGPEETERICMANNERPSLSLRVNSMRANRDEVIKALAEEGVEAHASIVSPDGIVLNSGTDVAKLKVFQKGMCSVQDESSMLVARCVNPQPGMRILDACAAPGGKTTHLAELAGDQGEVFAADIHEHKIELIRNAAQRLGLQSIRPVTGDIRELLPSLGQFDAILLDAPCSGFGVIRRKPDIKWRKTPDDVKEIRQIQADLIRLVAGSVKPGGILIYSTCTVERKENEEIVRSLLRERDDFEIDPLLSFLPKTVSRKALTPDGWVQMLPHHFGTDGFFICRLRKMK</sequence>
<dbReference type="NCBIfam" id="TIGR00563">
    <property type="entry name" value="rsmB"/>
    <property type="match status" value="1"/>
</dbReference>
<dbReference type="SUPFAM" id="SSF48013">
    <property type="entry name" value="NusB-like"/>
    <property type="match status" value="1"/>
</dbReference>
<dbReference type="InterPro" id="IPR023267">
    <property type="entry name" value="RCMT"/>
</dbReference>
<dbReference type="InterPro" id="IPR035926">
    <property type="entry name" value="NusB-like_sf"/>
</dbReference>
<evidence type="ECO:0000256" key="2">
    <source>
        <dbReference type="ARBA" id="ARBA00004496"/>
    </source>
</evidence>
<dbReference type="EC" id="2.1.1.176" evidence="4"/>
<dbReference type="InterPro" id="IPR006027">
    <property type="entry name" value="NusB_RsmB_TIM44"/>
</dbReference>
<dbReference type="InterPro" id="IPR001678">
    <property type="entry name" value="MeTrfase_RsmB-F_NOP2_dom"/>
</dbReference>
<evidence type="ECO:0000256" key="10">
    <source>
        <dbReference type="ARBA" id="ARBA00022884"/>
    </source>
</evidence>
<protein>
    <recommendedName>
        <fullName evidence="4">16S rRNA (cytosine(967)-C(5))-methyltransferase</fullName>
        <ecNumber evidence="4">2.1.1.176</ecNumber>
    </recommendedName>
    <alternativeName>
        <fullName evidence="11">16S rRNA m5C967 methyltransferase</fullName>
    </alternativeName>
    <alternativeName>
        <fullName evidence="12">rRNA (cytosine-C(5)-)-methyltransferase RsmB</fullName>
    </alternativeName>
</protein>
<dbReference type="Pfam" id="PF22458">
    <property type="entry name" value="RsmF-B_ferredox"/>
    <property type="match status" value="1"/>
</dbReference>
<evidence type="ECO:0000256" key="13">
    <source>
        <dbReference type="ARBA" id="ARBA00047283"/>
    </source>
</evidence>
<dbReference type="PRINTS" id="PR02008">
    <property type="entry name" value="RCMTFAMILY"/>
</dbReference>
<dbReference type="SUPFAM" id="SSF53335">
    <property type="entry name" value="S-adenosyl-L-methionine-dependent methyltransferases"/>
    <property type="match status" value="1"/>
</dbReference>
<organism evidence="16 17">
    <name type="scientific">Effusibacillus lacus</name>
    <dbReference type="NCBI Taxonomy" id="1348429"/>
    <lineage>
        <taxon>Bacteria</taxon>
        <taxon>Bacillati</taxon>
        <taxon>Bacillota</taxon>
        <taxon>Bacilli</taxon>
        <taxon>Bacillales</taxon>
        <taxon>Alicyclobacillaceae</taxon>
        <taxon>Effusibacillus</taxon>
    </lineage>
</organism>
<accession>A0A292YNS8</accession>
<dbReference type="PANTHER" id="PTHR22807">
    <property type="entry name" value="NOP2 YEAST -RELATED NOL1/NOP2/FMU SUN DOMAIN-CONTAINING"/>
    <property type="match status" value="1"/>
</dbReference>
<feature type="domain" description="SAM-dependent MTase RsmB/NOP-type" evidence="15">
    <location>
        <begin position="161"/>
        <end position="437"/>
    </location>
</feature>
<evidence type="ECO:0000313" key="17">
    <source>
        <dbReference type="Proteomes" id="UP000217785"/>
    </source>
</evidence>
<dbReference type="EMBL" id="BDUF01000057">
    <property type="protein sequence ID" value="GAX90423.1"/>
    <property type="molecule type" value="Genomic_DNA"/>
</dbReference>
<evidence type="ECO:0000256" key="3">
    <source>
        <dbReference type="ARBA" id="ARBA00007494"/>
    </source>
</evidence>
<dbReference type="FunFam" id="1.10.940.10:FF:000006">
    <property type="entry name" value="16S rRNA (Cytosine(967)-C(5))-methyltransferase RsmB"/>
    <property type="match status" value="1"/>
</dbReference>
<evidence type="ECO:0000256" key="4">
    <source>
        <dbReference type="ARBA" id="ARBA00012140"/>
    </source>
</evidence>
<comment type="similarity">
    <text evidence="3 14">Belongs to the class I-like SAM-binding methyltransferase superfamily. RsmB/NOP family.</text>
</comment>
<keyword evidence="9 14" id="KW-0949">S-adenosyl-L-methionine</keyword>
<evidence type="ECO:0000256" key="11">
    <source>
        <dbReference type="ARBA" id="ARBA00030399"/>
    </source>
</evidence>
<feature type="binding site" evidence="14">
    <location>
        <position position="302"/>
    </location>
    <ligand>
        <name>S-adenosyl-L-methionine</name>
        <dbReference type="ChEBI" id="CHEBI:59789"/>
    </ligand>
</feature>
<dbReference type="InterPro" id="IPR004573">
    <property type="entry name" value="rRNA_ssu_MeTfrase_B"/>
</dbReference>
<comment type="caution">
    <text evidence="16">The sequence shown here is derived from an EMBL/GenBank/DDBJ whole genome shotgun (WGS) entry which is preliminary data.</text>
</comment>
<dbReference type="Gene3D" id="1.10.940.10">
    <property type="entry name" value="NusB-like"/>
    <property type="match status" value="1"/>
</dbReference>
<dbReference type="NCBIfam" id="NF011494">
    <property type="entry name" value="PRK14902.1"/>
    <property type="match status" value="1"/>
</dbReference>
<dbReference type="InterPro" id="IPR029063">
    <property type="entry name" value="SAM-dependent_MTases_sf"/>
</dbReference>
<evidence type="ECO:0000256" key="7">
    <source>
        <dbReference type="ARBA" id="ARBA00022603"/>
    </source>
</evidence>
<evidence type="ECO:0000256" key="5">
    <source>
        <dbReference type="ARBA" id="ARBA00022490"/>
    </source>
</evidence>
<evidence type="ECO:0000256" key="6">
    <source>
        <dbReference type="ARBA" id="ARBA00022552"/>
    </source>
</evidence>
<dbReference type="Pfam" id="PF01029">
    <property type="entry name" value="NusB"/>
    <property type="match status" value="1"/>
</dbReference>
<keyword evidence="10 14" id="KW-0694">RNA-binding</keyword>
<evidence type="ECO:0000256" key="1">
    <source>
        <dbReference type="ARBA" id="ARBA00002724"/>
    </source>
</evidence>
<proteinExistence type="inferred from homology"/>
<dbReference type="InterPro" id="IPR054728">
    <property type="entry name" value="RsmB-like_ferredoxin"/>
</dbReference>
<dbReference type="InterPro" id="IPR049560">
    <property type="entry name" value="MeTrfase_RsmB-F_NOP2_cat"/>
</dbReference>
<dbReference type="Proteomes" id="UP000217785">
    <property type="component" value="Unassembled WGS sequence"/>
</dbReference>
<keyword evidence="6" id="KW-0698">rRNA processing</keyword>
<dbReference type="PROSITE" id="PS01153">
    <property type="entry name" value="NOL1_NOP2_SUN"/>
    <property type="match status" value="1"/>
</dbReference>
<dbReference type="PANTHER" id="PTHR22807:SF53">
    <property type="entry name" value="RIBOSOMAL RNA SMALL SUBUNIT METHYLTRANSFERASE B-RELATED"/>
    <property type="match status" value="1"/>
</dbReference>
<gene>
    <name evidence="16" type="ORF">EFBL_2050</name>
</gene>
<dbReference type="GO" id="GO:0003723">
    <property type="term" value="F:RNA binding"/>
    <property type="evidence" value="ECO:0007669"/>
    <property type="project" value="UniProtKB-UniRule"/>
</dbReference>
<dbReference type="GO" id="GO:0008649">
    <property type="term" value="F:rRNA methyltransferase activity"/>
    <property type="evidence" value="ECO:0007669"/>
    <property type="project" value="InterPro"/>
</dbReference>
<dbReference type="Gene3D" id="3.40.50.150">
    <property type="entry name" value="Vaccinia Virus protein VP39"/>
    <property type="match status" value="1"/>
</dbReference>
<feature type="binding site" evidence="14">
    <location>
        <begin position="251"/>
        <end position="257"/>
    </location>
    <ligand>
        <name>S-adenosyl-L-methionine</name>
        <dbReference type="ChEBI" id="CHEBI:59789"/>
    </ligand>
</feature>
<name>A0A292YNS8_9BACL</name>
<dbReference type="PROSITE" id="PS51686">
    <property type="entry name" value="SAM_MT_RSMB_NOP"/>
    <property type="match status" value="1"/>
</dbReference>
<dbReference type="AlphaFoldDB" id="A0A292YNS8"/>
<feature type="binding site" evidence="14">
    <location>
        <position position="319"/>
    </location>
    <ligand>
        <name>S-adenosyl-L-methionine</name>
        <dbReference type="ChEBI" id="CHEBI:59789"/>
    </ligand>
</feature>
<reference evidence="17" key="1">
    <citation type="submission" date="2017-07" db="EMBL/GenBank/DDBJ databases">
        <title>Draft genome sequence of Effusibacillus lacus strain skLN1.</title>
        <authorList>
            <person name="Watanabe M."/>
            <person name="Kojima H."/>
            <person name="Fukui M."/>
        </authorList>
    </citation>
    <scope>NUCLEOTIDE SEQUENCE [LARGE SCALE GENOMIC DNA]</scope>
    <source>
        <strain evidence="17">skLN1</strain>
    </source>
</reference>